<keyword evidence="2" id="KW-0472">Membrane</keyword>
<protein>
    <submittedName>
        <fullName evidence="3">Uncharacterized protein</fullName>
    </submittedName>
</protein>
<name>A0A420XW13_9PEZI</name>
<feature type="compositionally biased region" description="Basic residues" evidence="1">
    <location>
        <begin position="242"/>
        <end position="255"/>
    </location>
</feature>
<evidence type="ECO:0000313" key="4">
    <source>
        <dbReference type="Proteomes" id="UP000275385"/>
    </source>
</evidence>
<dbReference type="Proteomes" id="UP000275385">
    <property type="component" value="Unassembled WGS sequence"/>
</dbReference>
<comment type="caution">
    <text evidence="3">The sequence shown here is derived from an EMBL/GenBank/DDBJ whole genome shotgun (WGS) entry which is preliminary data.</text>
</comment>
<keyword evidence="4" id="KW-1185">Reference proteome</keyword>
<dbReference type="AlphaFoldDB" id="A0A420XW13"/>
<dbReference type="EMBL" id="QVQW01000155">
    <property type="protein sequence ID" value="RKU39740.1"/>
    <property type="molecule type" value="Genomic_DNA"/>
</dbReference>
<reference evidence="3 4" key="1">
    <citation type="submission" date="2018-08" db="EMBL/GenBank/DDBJ databases">
        <title>Draft genome of the lignicolous fungus Coniochaeta pulveracea.</title>
        <authorList>
            <person name="Borstlap C.J."/>
            <person name="De Witt R.N."/>
            <person name="Botha A."/>
            <person name="Volschenk H."/>
        </authorList>
    </citation>
    <scope>NUCLEOTIDE SEQUENCE [LARGE SCALE GENOMIC DNA]</scope>
    <source>
        <strain evidence="3 4">CAB683</strain>
    </source>
</reference>
<keyword evidence="2" id="KW-0812">Transmembrane</keyword>
<keyword evidence="2" id="KW-1133">Transmembrane helix</keyword>
<evidence type="ECO:0000313" key="3">
    <source>
        <dbReference type="EMBL" id="RKU39740.1"/>
    </source>
</evidence>
<gene>
    <name evidence="3" type="ORF">DL546_000204</name>
</gene>
<feature type="region of interest" description="Disordered" evidence="1">
    <location>
        <begin position="219"/>
        <end position="255"/>
    </location>
</feature>
<evidence type="ECO:0000256" key="2">
    <source>
        <dbReference type="SAM" id="Phobius"/>
    </source>
</evidence>
<evidence type="ECO:0000256" key="1">
    <source>
        <dbReference type="SAM" id="MobiDB-lite"/>
    </source>
</evidence>
<feature type="transmembrane region" description="Helical" evidence="2">
    <location>
        <begin position="55"/>
        <end position="73"/>
    </location>
</feature>
<sequence length="255" mass="29580">MAWPAWLQTVNIPPSAHQQSLIWYPRICAAVAIICEHAFPGLPPVDITATAHERFLYLLGLIFGMIVMLWQYGCQVTAAGLAIVIDTGFYARMKLSIRQACRYAFVFVYFLQMYTTSSRQTQPGRGGLRQWFAPGTRIRDQLMLKNRELGQTDQRLTYTYWANKLRECYQSWNWQEIKQWLRFWFKTKKAKRVLAKPPPGSHLRRVSFVPSLLTTVEEQDEAEAMAANEPAVEAKHNSANHTSKKNKKKNKKKRR</sequence>
<accession>A0A420XW13</accession>
<organism evidence="3 4">
    <name type="scientific">Coniochaeta pulveracea</name>
    <dbReference type="NCBI Taxonomy" id="177199"/>
    <lineage>
        <taxon>Eukaryota</taxon>
        <taxon>Fungi</taxon>
        <taxon>Dikarya</taxon>
        <taxon>Ascomycota</taxon>
        <taxon>Pezizomycotina</taxon>
        <taxon>Sordariomycetes</taxon>
        <taxon>Sordariomycetidae</taxon>
        <taxon>Coniochaetales</taxon>
        <taxon>Coniochaetaceae</taxon>
        <taxon>Coniochaeta</taxon>
    </lineage>
</organism>
<proteinExistence type="predicted"/>